<dbReference type="RefSeq" id="YP_010058951.1">
    <property type="nucleotide sequence ID" value="NC_054723.1"/>
</dbReference>
<reference evidence="1 2" key="1">
    <citation type="submission" date="2019-05" db="EMBL/GenBank/DDBJ databases">
        <authorList>
            <person name="Pope W.H."/>
            <person name="Garlena R.A."/>
            <person name="Russell D.A."/>
            <person name="Jacobs-Sera D."/>
            <person name="Hatfull G.F."/>
        </authorList>
    </citation>
    <scope>NUCLEOTIDE SEQUENCE [LARGE SCALE GENOMIC DNA]</scope>
</reference>
<accession>A0A4Y6ESA9</accession>
<sequence length="336" mass="37058">MLVSELREKVLAGREEAQITTNLGNLQVDDEASILKVVDSGREFPFDAQVESALAKYLGVNKSYLAKCPPELKAHNLNYWMQESKPEAPGTIEVIGDQLVTIHKPGLAILPLNQVVELLTRAMKPEYEIVTLLRDDTAFHCDVVTDHSVQVPGDDRIEGRPAEGDITKGGVRMIAYPNQLKAPTVSTYLHRLWCTNGSTSLEAEDTIQLKGNTVETLLVEMEEAAQRIMQNLDSSLAAYAEMANTPVPGSPTKFAYQLGREYNLGQRLMDRIVERTAVLPDDASMYDVQQIFTQLANGNVNYKTTRVLQQIGGAMALDTAAVTHRCGSCERLLPEA</sequence>
<proteinExistence type="predicted"/>
<evidence type="ECO:0008006" key="3">
    <source>
        <dbReference type="Google" id="ProtNLM"/>
    </source>
</evidence>
<protein>
    <recommendedName>
        <fullName evidence="3">DUF932 domain-containing protein</fullName>
    </recommendedName>
</protein>
<evidence type="ECO:0000313" key="1">
    <source>
        <dbReference type="EMBL" id="QDF18649.1"/>
    </source>
</evidence>
<dbReference type="GeneID" id="64766182"/>
<organism evidence="1 2">
    <name type="scientific">Gordonia phage Pupper</name>
    <dbReference type="NCBI Taxonomy" id="2571249"/>
    <lineage>
        <taxon>Viruses</taxon>
        <taxon>Duplodnaviria</taxon>
        <taxon>Heunggongvirae</taxon>
        <taxon>Uroviricota</taxon>
        <taxon>Caudoviricetes</taxon>
        <taxon>Puppervirus</taxon>
        <taxon>Puppervirus Pupper</taxon>
    </lineage>
</organism>
<dbReference type="Proteomes" id="UP000318375">
    <property type="component" value="Segment"/>
</dbReference>
<evidence type="ECO:0000313" key="2">
    <source>
        <dbReference type="Proteomes" id="UP000318375"/>
    </source>
</evidence>
<dbReference type="KEGG" id="vg:64766182"/>
<dbReference type="EMBL" id="MK977695">
    <property type="protein sequence ID" value="QDF18649.1"/>
    <property type="molecule type" value="Genomic_DNA"/>
</dbReference>
<gene>
    <name evidence="1" type="primary">163</name>
    <name evidence="1" type="ORF">SEA_PUPPER_163</name>
</gene>
<name>A0A4Y6ESA9_9CAUD</name>
<keyword evidence="2" id="KW-1185">Reference proteome</keyword>